<evidence type="ECO:0000259" key="3">
    <source>
        <dbReference type="PROSITE" id="PS50011"/>
    </source>
</evidence>
<dbReference type="SMART" id="SM00220">
    <property type="entry name" value="S_TKc"/>
    <property type="match status" value="1"/>
</dbReference>
<organism evidence="4 5">
    <name type="scientific">Eiseniibacteriota bacterium</name>
    <dbReference type="NCBI Taxonomy" id="2212470"/>
    <lineage>
        <taxon>Bacteria</taxon>
        <taxon>Candidatus Eiseniibacteriota</taxon>
    </lineage>
</organism>
<dbReference type="InterPro" id="IPR000719">
    <property type="entry name" value="Prot_kinase_dom"/>
</dbReference>
<proteinExistence type="predicted"/>
<dbReference type="PRINTS" id="PR00364">
    <property type="entry name" value="DISEASERSIST"/>
</dbReference>
<feature type="domain" description="Protein kinase" evidence="3">
    <location>
        <begin position="91"/>
        <end position="344"/>
    </location>
</feature>
<dbReference type="InterPro" id="IPR011009">
    <property type="entry name" value="Kinase-like_dom_sf"/>
</dbReference>
<evidence type="ECO:0000256" key="1">
    <source>
        <dbReference type="PROSITE-ProRule" id="PRU10141"/>
    </source>
</evidence>
<dbReference type="Proteomes" id="UP000319836">
    <property type="component" value="Unassembled WGS sequence"/>
</dbReference>
<dbReference type="PROSITE" id="PS00107">
    <property type="entry name" value="PROTEIN_KINASE_ATP"/>
    <property type="match status" value="1"/>
</dbReference>
<dbReference type="Gene3D" id="1.25.40.10">
    <property type="entry name" value="Tetratricopeptide repeat domain"/>
    <property type="match status" value="2"/>
</dbReference>
<dbReference type="Pfam" id="PF13424">
    <property type="entry name" value="TPR_12"/>
    <property type="match status" value="1"/>
</dbReference>
<keyword evidence="1" id="KW-0547">Nucleotide-binding</keyword>
<dbReference type="PROSITE" id="PS50011">
    <property type="entry name" value="PROTEIN_KINASE_DOM"/>
    <property type="match status" value="1"/>
</dbReference>
<feature type="binding site" evidence="1">
    <location>
        <position position="120"/>
    </location>
    <ligand>
        <name>ATP</name>
        <dbReference type="ChEBI" id="CHEBI:30616"/>
    </ligand>
</feature>
<dbReference type="AlphaFoldDB" id="A0A538UA29"/>
<reference evidence="4 5" key="1">
    <citation type="journal article" date="2019" name="Nat. Microbiol.">
        <title>Mediterranean grassland soil C-N compound turnover is dependent on rainfall and depth, and is mediated by genomically divergent microorganisms.</title>
        <authorList>
            <person name="Diamond S."/>
            <person name="Andeer P.F."/>
            <person name="Li Z."/>
            <person name="Crits-Christoph A."/>
            <person name="Burstein D."/>
            <person name="Anantharaman K."/>
            <person name="Lane K.R."/>
            <person name="Thomas B.C."/>
            <person name="Pan C."/>
            <person name="Northen T.R."/>
            <person name="Banfield J.F."/>
        </authorList>
    </citation>
    <scope>NUCLEOTIDE SEQUENCE [LARGE SCALE GENOMIC DNA]</scope>
    <source>
        <strain evidence="4">WS_10</strain>
    </source>
</reference>
<name>A0A538UA29_UNCEI</name>
<dbReference type="InterPro" id="IPR011990">
    <property type="entry name" value="TPR-like_helical_dom_sf"/>
</dbReference>
<feature type="region of interest" description="Disordered" evidence="2">
    <location>
        <begin position="236"/>
        <end position="256"/>
    </location>
</feature>
<accession>A0A538UA29</accession>
<keyword evidence="1" id="KW-0067">ATP-binding</keyword>
<dbReference type="GO" id="GO:0004672">
    <property type="term" value="F:protein kinase activity"/>
    <property type="evidence" value="ECO:0007669"/>
    <property type="project" value="InterPro"/>
</dbReference>
<comment type="caution">
    <text evidence="4">The sequence shown here is derived from an EMBL/GenBank/DDBJ whole genome shotgun (WGS) entry which is preliminary data.</text>
</comment>
<gene>
    <name evidence="4" type="ORF">E6K80_01920</name>
</gene>
<sequence length="1053" mass="113810">MDGRSPAESTRLLMRIARSISDREPIAWDEELARAPELLGTLWHLRRLHTLASVHESAASEGAIGAAALLDRAANEEGDERAPGLPTWGPLEILESLGRGGFGRVYRAYDPLLQREVALKLWRRGRGTDALLAEARALARVRHPNLPVVHGADDHDGWLGMWTDLVRGRTLEELIATQGPLGAREAALVGVEICRALQAVHEAGLVHRDIKTSNVMRDESGRVVLLDFGLATEREPRDGAARAAGTPSSMAPELLQGGAATPASDLYAVGVLLYRLVSRAFPYEGSTAAEIAARQERGESVPLGERRLELPATFVGVVEHALAHAPESRPKSALALEQALRESLGSPPIAPDVRAPSGAEPEVSPLPHFLTRFIGRDGELSQCHEAIQSHRLVTLLGPGGSGKTRLAVRQAERIADTGMGVAFADLASLHEPATVEPEVRRALDAWRASGGSAASLAQTIGSAALLLVLDNCEHLLDTVAPLATSLLASCPRLRLLATSRAPLRVPGEQALAVPPLALPPAAAGASIESVAAFEAVQLFVARARLVRPDFQLTAHNAEAVAEVCRRADGLPLAIELAAARTRAMTPEEIRDRLVESPRLLARGGFSTTARHASLETAIRWTYDSLADDSRTLMDGLAVFSGTWSLPAAARVCMDGAPELWALDAITSLIEQSLVTLAPPCLGATRYRLLDTLRAFAQDRLRASGRLDELEWRHFDYFLTLAEEAEPRLWGPEQALWSERLDADHANLQAALAWARSRPERAIDHVRLAGALARFWTERGHLATGREALTAALVPAGREADSPAAARALLGASTLAIYQSDHTQARVWGEGALRLYRRLEDPAGIARTLVTLGIVAHEVSDYAAAETCYRESLERFRTIGDRRGEAQVLNNLGAITWRQDRWDEARALHREALVHAEPARDPGLRSLALTNLGLVEQRLGHVTEAAGCVAEALALVREHRLMRHAASALEVAAAVLAERRESARAARLYAAARRYREQVGNRQEPAWRRAHEPAMTAAARDLGAERLETESRVGQALSLTQAIDEAARGLALVV</sequence>
<dbReference type="InterPro" id="IPR027417">
    <property type="entry name" value="P-loop_NTPase"/>
</dbReference>
<dbReference type="SUPFAM" id="SSF52540">
    <property type="entry name" value="P-loop containing nucleoside triphosphate hydrolases"/>
    <property type="match status" value="1"/>
</dbReference>
<dbReference type="EMBL" id="VBPA01000042">
    <property type="protein sequence ID" value="TMQ72755.1"/>
    <property type="molecule type" value="Genomic_DNA"/>
</dbReference>
<dbReference type="PANTHER" id="PTHR47691:SF3">
    <property type="entry name" value="HTH-TYPE TRANSCRIPTIONAL REGULATOR RV0890C-RELATED"/>
    <property type="match status" value="1"/>
</dbReference>
<dbReference type="CDD" id="cd14014">
    <property type="entry name" value="STKc_PknB_like"/>
    <property type="match status" value="1"/>
</dbReference>
<evidence type="ECO:0000313" key="4">
    <source>
        <dbReference type="EMBL" id="TMQ72755.1"/>
    </source>
</evidence>
<dbReference type="SMART" id="SM00028">
    <property type="entry name" value="TPR"/>
    <property type="match status" value="3"/>
</dbReference>
<evidence type="ECO:0000313" key="5">
    <source>
        <dbReference type="Proteomes" id="UP000319836"/>
    </source>
</evidence>
<dbReference type="InterPro" id="IPR017441">
    <property type="entry name" value="Protein_kinase_ATP_BS"/>
</dbReference>
<dbReference type="InterPro" id="IPR019734">
    <property type="entry name" value="TPR_rpt"/>
</dbReference>
<dbReference type="SUPFAM" id="SSF48452">
    <property type="entry name" value="TPR-like"/>
    <property type="match status" value="2"/>
</dbReference>
<dbReference type="Gene3D" id="3.30.200.20">
    <property type="entry name" value="Phosphorylase Kinase, domain 1"/>
    <property type="match status" value="1"/>
</dbReference>
<evidence type="ECO:0000256" key="2">
    <source>
        <dbReference type="SAM" id="MobiDB-lite"/>
    </source>
</evidence>
<dbReference type="GO" id="GO:0005524">
    <property type="term" value="F:ATP binding"/>
    <property type="evidence" value="ECO:0007669"/>
    <property type="project" value="UniProtKB-UniRule"/>
</dbReference>
<dbReference type="PANTHER" id="PTHR47691">
    <property type="entry name" value="REGULATOR-RELATED"/>
    <property type="match status" value="1"/>
</dbReference>
<dbReference type="Gene3D" id="3.40.50.300">
    <property type="entry name" value="P-loop containing nucleotide triphosphate hydrolases"/>
    <property type="match status" value="1"/>
</dbReference>
<protein>
    <submittedName>
        <fullName evidence="4">Tetratricopeptide repeat protein</fullName>
    </submittedName>
</protein>
<dbReference type="SUPFAM" id="SSF56112">
    <property type="entry name" value="Protein kinase-like (PK-like)"/>
    <property type="match status" value="1"/>
</dbReference>
<dbReference type="Pfam" id="PF00069">
    <property type="entry name" value="Pkinase"/>
    <property type="match status" value="1"/>
</dbReference>
<dbReference type="Gene3D" id="1.10.510.10">
    <property type="entry name" value="Transferase(Phosphotransferase) domain 1"/>
    <property type="match status" value="1"/>
</dbReference>